<comment type="caution">
    <text evidence="2">The sequence shown here is derived from an EMBL/GenBank/DDBJ whole genome shotgun (WGS) entry which is preliminary data.</text>
</comment>
<sequence length="633" mass="69533">MAAPAPPVDPAAPAAAAADADPWGGLTTRRLEPLDQGYPVTGPSRLYAALIRMRGLDNFIPPRQGTPQDQFLHEFPDTMWIGRDWGLGGQQQQGEQHQQQPVDIRGNEDAWLGMCELENPGDDWVRDRGLRHYGQELYTTFGGSRKAFLEQTLEWAQSWFQVRVWLLQHYGRDIWGGPSRATAFTPDLADWALHANAAIHEPDILEDAQFAREKGSATPGEDRSVRVRQLYHNIYFIDTDYASRLGALVTNADGRGTPNLQDIFSWIIRFINRYHLWLKVACNATRGLPPTRTQNQGRDFVQEFQRVRSTYRTVLALLEIVVGERETIGRVQLATFARLRTAIVQGMDDYEKWGNTVVCPIVSFPNLQPNRIPKLENELRAASDFTQGDNSGGDDGSGGDDDSGGDGEGGTRPGGNIGARGGNNNSGGGTNNTREETGGRGRGRRGSGRGAGNAGGSINARAAVVIDDGSDRTTSSGGSIADGAADSDEAAEDDDRDSDGVPNPDNSSVVLYSEVSDLEDRRSESGDGQEELGDPDSYGITEEQEQNMMANTDFFEPSFRRNMCEGWKLNLYIQSILAEAEANNTGLGPTALFDPDEKPTPLLEFSPNKRRRLGPKFRPHTVYAPFQFLAEQN</sequence>
<organism evidence="2 3">
    <name type="scientific">Monosporascus cannonballus</name>
    <dbReference type="NCBI Taxonomy" id="155416"/>
    <lineage>
        <taxon>Eukaryota</taxon>
        <taxon>Fungi</taxon>
        <taxon>Dikarya</taxon>
        <taxon>Ascomycota</taxon>
        <taxon>Pezizomycotina</taxon>
        <taxon>Sordariomycetes</taxon>
        <taxon>Xylariomycetidae</taxon>
        <taxon>Xylariales</taxon>
        <taxon>Xylariales incertae sedis</taxon>
        <taxon>Monosporascus</taxon>
    </lineage>
</organism>
<dbReference type="EMBL" id="QJNS01000413">
    <property type="protein sequence ID" value="RYO78035.1"/>
    <property type="molecule type" value="Genomic_DNA"/>
</dbReference>
<accession>A0ABY0GVQ1</accession>
<name>A0ABY0GVQ1_9PEZI</name>
<feature type="compositionally biased region" description="Low complexity" evidence="1">
    <location>
        <begin position="472"/>
        <end position="484"/>
    </location>
</feature>
<feature type="region of interest" description="Disordered" evidence="1">
    <location>
        <begin position="469"/>
        <end position="538"/>
    </location>
</feature>
<evidence type="ECO:0000313" key="3">
    <source>
        <dbReference type="Proteomes" id="UP000294003"/>
    </source>
</evidence>
<reference evidence="2 3" key="1">
    <citation type="submission" date="2018-06" db="EMBL/GenBank/DDBJ databases">
        <title>Complete Genomes of Monosporascus.</title>
        <authorList>
            <person name="Robinson A.J."/>
            <person name="Natvig D.O."/>
        </authorList>
    </citation>
    <scope>NUCLEOTIDE SEQUENCE [LARGE SCALE GENOMIC DNA]</scope>
    <source>
        <strain evidence="2 3">CBS 609.92</strain>
    </source>
</reference>
<feature type="compositionally biased region" description="Gly residues" evidence="1">
    <location>
        <begin position="406"/>
        <end position="430"/>
    </location>
</feature>
<feature type="compositionally biased region" description="Low complexity" evidence="1">
    <location>
        <begin position="11"/>
        <end position="22"/>
    </location>
</feature>
<feature type="compositionally biased region" description="Acidic residues" evidence="1">
    <location>
        <begin position="485"/>
        <end position="497"/>
    </location>
</feature>
<dbReference type="Proteomes" id="UP000294003">
    <property type="component" value="Unassembled WGS sequence"/>
</dbReference>
<evidence type="ECO:0000313" key="2">
    <source>
        <dbReference type="EMBL" id="RYO78035.1"/>
    </source>
</evidence>
<feature type="region of interest" description="Disordered" evidence="1">
    <location>
        <begin position="384"/>
        <end position="456"/>
    </location>
</feature>
<keyword evidence="3" id="KW-1185">Reference proteome</keyword>
<protein>
    <submittedName>
        <fullName evidence="2">Uncharacterized protein</fullName>
    </submittedName>
</protein>
<feature type="region of interest" description="Disordered" evidence="1">
    <location>
        <begin position="1"/>
        <end position="24"/>
    </location>
</feature>
<evidence type="ECO:0000256" key="1">
    <source>
        <dbReference type="SAM" id="MobiDB-lite"/>
    </source>
</evidence>
<gene>
    <name evidence="2" type="ORF">DL762_008911</name>
</gene>
<feature type="compositionally biased region" description="Pro residues" evidence="1">
    <location>
        <begin position="1"/>
        <end position="10"/>
    </location>
</feature>
<proteinExistence type="predicted"/>